<evidence type="ECO:0000313" key="2">
    <source>
        <dbReference type="EMBL" id="MQS97547.1"/>
    </source>
</evidence>
<dbReference type="Proteomes" id="UP000414364">
    <property type="component" value="Unassembled WGS sequence"/>
</dbReference>
<evidence type="ECO:0008006" key="5">
    <source>
        <dbReference type="Google" id="ProtNLM"/>
    </source>
</evidence>
<dbReference type="EMBL" id="VDFO01000021">
    <property type="protein sequence ID" value="MQS97547.1"/>
    <property type="molecule type" value="Genomic_DNA"/>
</dbReference>
<comment type="caution">
    <text evidence="1">The sequence shown here is derived from an EMBL/GenBank/DDBJ whole genome shotgun (WGS) entry which is preliminary data.</text>
</comment>
<evidence type="ECO:0000313" key="4">
    <source>
        <dbReference type="Proteomes" id="UP000414364"/>
    </source>
</evidence>
<dbReference type="AlphaFoldDB" id="A0A5P0ZLU8"/>
<reference evidence="3 4" key="1">
    <citation type="journal article" date="2019" name="Syst. Appl. Microbiol.">
        <title>Polyphasic characterization of two novel Lactobacillus spp. isolated from blown salami packages: Description of Lactobacillus halodurans sp. nov. and Lactobacillus salsicarnum sp. nov.</title>
        <authorList>
            <person name="Schuster J.A."/>
            <person name="Klingl A."/>
            <person name="Vogel R.F."/>
            <person name="Ehrmann M.A."/>
        </authorList>
    </citation>
    <scope>NUCLEOTIDE SEQUENCE [LARGE SCALE GENOMIC DNA]</scope>
    <source>
        <strain evidence="2 3">TMW 1.1920</strain>
        <strain evidence="1 4">TMW 1.2172</strain>
    </source>
</reference>
<dbReference type="RefSeq" id="WP_153384600.1">
    <property type="nucleotide sequence ID" value="NZ_VDFO01000021.1"/>
</dbReference>
<name>A0A5P0ZLU8_9LACO</name>
<organism evidence="1 4">
    <name type="scientific">Companilactobacillus halodurans</name>
    <dbReference type="NCBI Taxonomy" id="2584183"/>
    <lineage>
        <taxon>Bacteria</taxon>
        <taxon>Bacillati</taxon>
        <taxon>Bacillota</taxon>
        <taxon>Bacilli</taxon>
        <taxon>Lactobacillales</taxon>
        <taxon>Lactobacillaceae</taxon>
        <taxon>Companilactobacillus</taxon>
    </lineage>
</organism>
<accession>A0A5P0ZLU8</accession>
<gene>
    <name evidence="2" type="ORF">FHL05_06555</name>
    <name evidence="1" type="ORF">FHL06_02090</name>
</gene>
<sequence>MFAYIQIIDSQNKVSYGYVNFAFSNDVLSITTLKGMKHSPVIKIPISQISDISEDNYYSWNRIKFTYNKEQYSFIYSGFGEFDYLKEHLMQSILA</sequence>
<dbReference type="OrthoDB" id="2307153at2"/>
<evidence type="ECO:0000313" key="3">
    <source>
        <dbReference type="Proteomes" id="UP000371423"/>
    </source>
</evidence>
<proteinExistence type="predicted"/>
<keyword evidence="3" id="KW-1185">Reference proteome</keyword>
<dbReference type="EMBL" id="VDFP01000002">
    <property type="protein sequence ID" value="MQS75188.1"/>
    <property type="molecule type" value="Genomic_DNA"/>
</dbReference>
<dbReference type="Proteomes" id="UP000371423">
    <property type="component" value="Unassembled WGS sequence"/>
</dbReference>
<protein>
    <recommendedName>
        <fullName evidence="5">GRAM domain-containing protein</fullName>
    </recommendedName>
</protein>
<evidence type="ECO:0000313" key="1">
    <source>
        <dbReference type="EMBL" id="MQS75188.1"/>
    </source>
</evidence>